<dbReference type="CDD" id="cd03468">
    <property type="entry name" value="PolY_like"/>
    <property type="match status" value="1"/>
</dbReference>
<name>A0A381QHZ1_9ZZZZ</name>
<accession>A0A381QHZ1</accession>
<reference evidence="3" key="1">
    <citation type="submission" date="2018-05" db="EMBL/GenBank/DDBJ databases">
        <authorList>
            <person name="Lanie J.A."/>
            <person name="Ng W.-L."/>
            <person name="Kazmierczak K.M."/>
            <person name="Andrzejewski T.M."/>
            <person name="Davidsen T.M."/>
            <person name="Wayne K.J."/>
            <person name="Tettelin H."/>
            <person name="Glass J.I."/>
            <person name="Rusch D."/>
            <person name="Podicherti R."/>
            <person name="Tsui H.-C.T."/>
            <person name="Winkler M.E."/>
        </authorList>
    </citation>
    <scope>NUCLEOTIDE SEQUENCE</scope>
</reference>
<dbReference type="Gene3D" id="3.40.1170.60">
    <property type="match status" value="1"/>
</dbReference>
<dbReference type="GO" id="GO:0006281">
    <property type="term" value="P:DNA repair"/>
    <property type="evidence" value="ECO:0007669"/>
    <property type="project" value="InterPro"/>
</dbReference>
<dbReference type="SUPFAM" id="SSF56672">
    <property type="entry name" value="DNA/RNA polymerases"/>
    <property type="match status" value="1"/>
</dbReference>
<proteinExistence type="predicted"/>
<dbReference type="Pfam" id="PF00817">
    <property type="entry name" value="IMS"/>
    <property type="match status" value="1"/>
</dbReference>
<dbReference type="InterPro" id="IPR050356">
    <property type="entry name" value="SulA_CellDiv_inhibitor"/>
</dbReference>
<feature type="domain" description="UmuC" evidence="2">
    <location>
        <begin position="24"/>
        <end position="128"/>
    </location>
</feature>
<dbReference type="PANTHER" id="PTHR35369:SF2">
    <property type="entry name" value="BLR3025 PROTEIN"/>
    <property type="match status" value="1"/>
</dbReference>
<gene>
    <name evidence="3" type="ORF">METZ01_LOCUS31800</name>
</gene>
<dbReference type="PANTHER" id="PTHR35369">
    <property type="entry name" value="BLR3025 PROTEIN-RELATED"/>
    <property type="match status" value="1"/>
</dbReference>
<dbReference type="InterPro" id="IPR043502">
    <property type="entry name" value="DNA/RNA_pol_sf"/>
</dbReference>
<evidence type="ECO:0000259" key="2">
    <source>
        <dbReference type="Pfam" id="PF00817"/>
    </source>
</evidence>
<evidence type="ECO:0000256" key="1">
    <source>
        <dbReference type="ARBA" id="ARBA00022763"/>
    </source>
</evidence>
<organism evidence="3">
    <name type="scientific">marine metagenome</name>
    <dbReference type="NCBI Taxonomy" id="408172"/>
    <lineage>
        <taxon>unclassified sequences</taxon>
        <taxon>metagenomes</taxon>
        <taxon>ecological metagenomes</taxon>
    </lineage>
</organism>
<dbReference type="EMBL" id="UINC01001372">
    <property type="protein sequence ID" value="SUZ78946.1"/>
    <property type="molecule type" value="Genomic_DNA"/>
</dbReference>
<protein>
    <recommendedName>
        <fullName evidence="2">UmuC domain-containing protein</fullName>
    </recommendedName>
</protein>
<keyword evidence="1" id="KW-0227">DNA damage</keyword>
<dbReference type="AlphaFoldDB" id="A0A381QHZ1"/>
<evidence type="ECO:0000313" key="3">
    <source>
        <dbReference type="EMBL" id="SUZ78946.1"/>
    </source>
</evidence>
<dbReference type="InterPro" id="IPR001126">
    <property type="entry name" value="UmuC"/>
</dbReference>
<sequence>MTDARTLLLAIPHWPTIAAGVASNCPVAVMHMSQVVDATPAAVDQGVIPGIRRREAQRLCPDLEMIDNDEARNIRRFHLIVTALESITPRVEISTGGWCSFPTRGPSRYFGGDKTLAQLVAERALEALCDTLGVSEVPSVIKPRVGIADSRFAACLAAFPQNLPFIRVVAPGANSEFLASLPVDVLGSKDSPLVNAPDLVDVFRRLGLHTLGDIASLPADHLLARFGSPGLLAHRLSLGLDSRTPQTDLISDVVMEESEVDPPTDHTETIVFLAKALADEIHKRLSSEGSVCTQILIEVESEHGESCSRYWRHEHQFTPTAITDRVRWQLEGWCHSATGPTGRLSLVRLTSSEVVPDEGHQLGFWGGETLSDERVVRSLTRIQGMLGSDAVTVAEHNGGRRLSDIERRVSLTVAGFDPDRSIAIPETTDAPWPGRLPTPLPVAVFQQAHLLVVTDAGGQPVRVDGRGQIGGELAHVQGELLGSHLITSWGGPWFLDERWWDPARKRRQARFQLLLADGTAHLCVVQSGKWWLEASYE</sequence>